<evidence type="ECO:0000313" key="3">
    <source>
        <dbReference type="Proteomes" id="UP000004478"/>
    </source>
</evidence>
<feature type="region of interest" description="Disordered" evidence="1">
    <location>
        <begin position="19"/>
        <end position="41"/>
    </location>
</feature>
<proteinExistence type="predicted"/>
<reference evidence="2 3" key="1">
    <citation type="journal article" date="2012" name="J. Bacteriol.">
        <title>Draft Genome Sequence of Cecembia lonarensis Strain LW9T, Isolated from Lonar Lake, a Haloalkaline Lake in India.</title>
        <authorList>
            <person name="Shivaji S."/>
            <person name="Ara S."/>
            <person name="Singh A."/>
            <person name="Pinnaka A.K."/>
        </authorList>
    </citation>
    <scope>NUCLEOTIDE SEQUENCE [LARGE SCALE GENOMIC DNA]</scope>
    <source>
        <strain evidence="2 3">LW9</strain>
    </source>
</reference>
<dbReference type="AlphaFoldDB" id="K1KTA3"/>
<evidence type="ECO:0000313" key="2">
    <source>
        <dbReference type="EMBL" id="EKB47405.1"/>
    </source>
</evidence>
<dbReference type="Proteomes" id="UP000004478">
    <property type="component" value="Unassembled WGS sequence"/>
</dbReference>
<comment type="caution">
    <text evidence="2">The sequence shown here is derived from an EMBL/GenBank/DDBJ whole genome shotgun (WGS) entry which is preliminary data.</text>
</comment>
<keyword evidence="3" id="KW-1185">Reference proteome</keyword>
<gene>
    <name evidence="2" type="ORF">B879_03991</name>
</gene>
<accession>K1KTA3</accession>
<evidence type="ECO:0000256" key="1">
    <source>
        <dbReference type="SAM" id="MobiDB-lite"/>
    </source>
</evidence>
<dbReference type="EMBL" id="AMGM01000133">
    <property type="protein sequence ID" value="EKB47405.1"/>
    <property type="molecule type" value="Genomic_DNA"/>
</dbReference>
<protein>
    <submittedName>
        <fullName evidence="2">Uncharacterized protein</fullName>
    </submittedName>
</protein>
<name>K1KTA3_CECL9</name>
<sequence>MNNTKKKVWEKPAIQNIKINSGTRSGNNENRNFHNPTILNS</sequence>
<organism evidence="2 3">
    <name type="scientific">Cecembia lonarensis (strain CCUG 58316 / KCTC 22772 / LW9)</name>
    <dbReference type="NCBI Taxonomy" id="1225176"/>
    <lineage>
        <taxon>Bacteria</taxon>
        <taxon>Pseudomonadati</taxon>
        <taxon>Bacteroidota</taxon>
        <taxon>Cytophagia</taxon>
        <taxon>Cytophagales</taxon>
        <taxon>Cyclobacteriaceae</taxon>
        <taxon>Cecembia</taxon>
    </lineage>
</organism>